<keyword evidence="1 2" id="KW-0238">DNA-binding</keyword>
<dbReference type="SUPFAM" id="SSF46689">
    <property type="entry name" value="Homeodomain-like"/>
    <property type="match status" value="1"/>
</dbReference>
<dbReference type="InterPro" id="IPR054422">
    <property type="entry name" value="TetR-like_HI_0893_C"/>
</dbReference>
<feature type="DNA-binding region" description="H-T-H motif" evidence="2">
    <location>
        <begin position="41"/>
        <end position="60"/>
    </location>
</feature>
<dbReference type="Pfam" id="PF22604">
    <property type="entry name" value="TetR_HI_0893_C"/>
    <property type="match status" value="1"/>
</dbReference>
<dbReference type="InterPro" id="IPR009057">
    <property type="entry name" value="Homeodomain-like_sf"/>
</dbReference>
<protein>
    <submittedName>
        <fullName evidence="4">Transcriptional regulator, TetR family</fullName>
    </submittedName>
</protein>
<proteinExistence type="predicted"/>
<dbReference type="Pfam" id="PF00440">
    <property type="entry name" value="TetR_N"/>
    <property type="match status" value="1"/>
</dbReference>
<dbReference type="InterPro" id="IPR001647">
    <property type="entry name" value="HTH_TetR"/>
</dbReference>
<dbReference type="PANTHER" id="PTHR43479">
    <property type="entry name" value="ACREF/ENVCD OPERON REPRESSOR-RELATED"/>
    <property type="match status" value="1"/>
</dbReference>
<feature type="domain" description="HTH tetR-type" evidence="3">
    <location>
        <begin position="18"/>
        <end position="78"/>
    </location>
</feature>
<dbReference type="PROSITE" id="PS50977">
    <property type="entry name" value="HTH_TETR_2"/>
    <property type="match status" value="1"/>
</dbReference>
<gene>
    <name evidence="4" type="ORF">SAMN04488057_10416</name>
</gene>
<dbReference type="AlphaFoldDB" id="A0A1M7LZG2"/>
<dbReference type="EMBL" id="FRCY01000004">
    <property type="protein sequence ID" value="SHM83750.1"/>
    <property type="molecule type" value="Genomic_DNA"/>
</dbReference>
<evidence type="ECO:0000313" key="5">
    <source>
        <dbReference type="Proteomes" id="UP000184513"/>
    </source>
</evidence>
<evidence type="ECO:0000256" key="1">
    <source>
        <dbReference type="ARBA" id="ARBA00023125"/>
    </source>
</evidence>
<dbReference type="GO" id="GO:0003677">
    <property type="term" value="F:DNA binding"/>
    <property type="evidence" value="ECO:0007669"/>
    <property type="project" value="UniProtKB-UniRule"/>
</dbReference>
<dbReference type="STRING" id="388280.SAMN04488057_10416"/>
<sequence>MHPNERSIDYMQEPMGLTDKKRAIFEAMLDLVASYGFHGASMSSLSREAGVAAGTIYHYFASKDLLMNELYTYCKGQVEDWVQAELDEGQPYKERFYKRWLSLYAFYTAHPKVLVFFEQYINSPYNQERSPHHFRGGFFHFLKEGMDDGHLKKAKPELYVSLYMGSVILAAKIRIFGSIEIDVEDRNLLISKLWTALTRA</sequence>
<dbReference type="PANTHER" id="PTHR43479:SF11">
    <property type="entry name" value="ACREF_ENVCD OPERON REPRESSOR-RELATED"/>
    <property type="match status" value="1"/>
</dbReference>
<keyword evidence="5" id="KW-1185">Reference proteome</keyword>
<dbReference type="Gene3D" id="1.10.357.10">
    <property type="entry name" value="Tetracycline Repressor, domain 2"/>
    <property type="match status" value="1"/>
</dbReference>
<evidence type="ECO:0000259" key="3">
    <source>
        <dbReference type="PROSITE" id="PS50977"/>
    </source>
</evidence>
<evidence type="ECO:0000313" key="4">
    <source>
        <dbReference type="EMBL" id="SHM83750.1"/>
    </source>
</evidence>
<dbReference type="PROSITE" id="PS01081">
    <property type="entry name" value="HTH_TETR_1"/>
    <property type="match status" value="1"/>
</dbReference>
<name>A0A1M7LZG2_9BACT</name>
<evidence type="ECO:0000256" key="2">
    <source>
        <dbReference type="PROSITE-ProRule" id="PRU00335"/>
    </source>
</evidence>
<reference evidence="4 5" key="1">
    <citation type="submission" date="2016-11" db="EMBL/GenBank/DDBJ databases">
        <authorList>
            <person name="Jaros S."/>
            <person name="Januszkiewicz K."/>
            <person name="Wedrychowicz H."/>
        </authorList>
    </citation>
    <scope>NUCLEOTIDE SEQUENCE [LARGE SCALE GENOMIC DNA]</scope>
    <source>
        <strain evidence="4 5">CGMCC 1.6102</strain>
    </source>
</reference>
<dbReference type="InterPro" id="IPR023772">
    <property type="entry name" value="DNA-bd_HTH_TetR-type_CS"/>
</dbReference>
<accession>A0A1M7LZG2</accession>
<dbReference type="Proteomes" id="UP000184513">
    <property type="component" value="Unassembled WGS sequence"/>
</dbReference>
<organism evidence="4 5">
    <name type="scientific">Cyclobacterium lianum</name>
    <dbReference type="NCBI Taxonomy" id="388280"/>
    <lineage>
        <taxon>Bacteria</taxon>
        <taxon>Pseudomonadati</taxon>
        <taxon>Bacteroidota</taxon>
        <taxon>Cytophagia</taxon>
        <taxon>Cytophagales</taxon>
        <taxon>Cyclobacteriaceae</taxon>
        <taxon>Cyclobacterium</taxon>
    </lineage>
</organism>
<dbReference type="PRINTS" id="PR00455">
    <property type="entry name" value="HTHTETR"/>
</dbReference>
<dbReference type="InterPro" id="IPR050624">
    <property type="entry name" value="HTH-type_Tx_Regulator"/>
</dbReference>